<feature type="region of interest" description="Disordered" evidence="1">
    <location>
        <begin position="1"/>
        <end position="24"/>
    </location>
</feature>
<reference evidence="2" key="2">
    <citation type="journal article" date="2015" name="Fish Shellfish Immunol.">
        <title>Early steps in the European eel (Anguilla anguilla)-Vibrio vulnificus interaction in the gills: Role of the RtxA13 toxin.</title>
        <authorList>
            <person name="Callol A."/>
            <person name="Pajuelo D."/>
            <person name="Ebbesson L."/>
            <person name="Teles M."/>
            <person name="MacKenzie S."/>
            <person name="Amaro C."/>
        </authorList>
    </citation>
    <scope>NUCLEOTIDE SEQUENCE</scope>
</reference>
<accession>A0A0E9RET3</accession>
<reference evidence="2" key="1">
    <citation type="submission" date="2014-11" db="EMBL/GenBank/DDBJ databases">
        <authorList>
            <person name="Amaro Gonzalez C."/>
        </authorList>
    </citation>
    <scope>NUCLEOTIDE SEQUENCE</scope>
</reference>
<proteinExistence type="predicted"/>
<dbReference type="AlphaFoldDB" id="A0A0E9RET3"/>
<sequence length="24" mass="2641">MGMGIPWAENTKSLPQGKFFSSNL</sequence>
<evidence type="ECO:0000313" key="2">
    <source>
        <dbReference type="EMBL" id="JAH27292.1"/>
    </source>
</evidence>
<evidence type="ECO:0000256" key="1">
    <source>
        <dbReference type="SAM" id="MobiDB-lite"/>
    </source>
</evidence>
<name>A0A0E9RET3_ANGAN</name>
<feature type="compositionally biased region" description="Polar residues" evidence="1">
    <location>
        <begin position="10"/>
        <end position="24"/>
    </location>
</feature>
<dbReference type="EMBL" id="GBXM01081285">
    <property type="protein sequence ID" value="JAH27292.1"/>
    <property type="molecule type" value="Transcribed_RNA"/>
</dbReference>
<organism evidence="2">
    <name type="scientific">Anguilla anguilla</name>
    <name type="common">European freshwater eel</name>
    <name type="synonym">Muraena anguilla</name>
    <dbReference type="NCBI Taxonomy" id="7936"/>
    <lineage>
        <taxon>Eukaryota</taxon>
        <taxon>Metazoa</taxon>
        <taxon>Chordata</taxon>
        <taxon>Craniata</taxon>
        <taxon>Vertebrata</taxon>
        <taxon>Euteleostomi</taxon>
        <taxon>Actinopterygii</taxon>
        <taxon>Neopterygii</taxon>
        <taxon>Teleostei</taxon>
        <taxon>Anguilliformes</taxon>
        <taxon>Anguillidae</taxon>
        <taxon>Anguilla</taxon>
    </lineage>
</organism>
<protein>
    <submittedName>
        <fullName evidence="2">Uncharacterized protein</fullName>
    </submittedName>
</protein>